<dbReference type="PANTHER" id="PTHR10566">
    <property type="entry name" value="CHAPERONE-ACTIVITY OF BC1 COMPLEX CABC1 -RELATED"/>
    <property type="match status" value="1"/>
</dbReference>
<gene>
    <name evidence="2" type="ORF">Tchl_2694</name>
</gene>
<dbReference type="AlphaFoldDB" id="A0A1H5XFE3"/>
<sequence length="563" mass="61928">MLWQAIGAARDLSRAHEIASVLIHYGFSDLVRRVGLGKVLERAGRVLHWRTPEEFAHLEPPERVRRALEELGPTFIKLGQVLATRVDLFAPEWIAEFGKLQDAAPAAAFDHIRAQLTEDLGQAPEAVFAELEAEPLAAASLAQVHRARLADGRTVVLKVRRPGIRPRVEADLHLLARLAELLEAEASELRRYRPREVVREFTLSLRRELDFAAECRNAERIAANFAGHPEVVIPAIHWNWCGERLNVQDYVAGIAGRNLAALDAAGLDRKLLARRGAAAVLKMMLEDGLFHADPHQGNVFYLAGNRIAFIDFGMVGRLTEERRHEVAVMLFGLVSGDSEAVADVLLEWRSGDEGDSAADPERLRRDIDAFVDQYKGVPLKRLDLGAMLSDLMSLLREHGLALPPELSLLVKAFITLEGMGRQLDPDFDIAAEARPLLQQVLLAHRSPAAAARRGWRSLGDALGLLAGLPQDLGGLLRAGRRGRLRLQIDVVSLAQAVDQLDRAISRMTIGIVTAALIIGTAILMTVVRDPALAGLRTFGLLGFLGTVFGGLWVLLSIWRSGRR</sequence>
<dbReference type="Pfam" id="PF03109">
    <property type="entry name" value="ABC1"/>
    <property type="match status" value="1"/>
</dbReference>
<keyword evidence="2" id="KW-0830">Ubiquinone</keyword>
<evidence type="ECO:0000313" key="2">
    <source>
        <dbReference type="EMBL" id="APR05520.1"/>
    </source>
</evidence>
<keyword evidence="2" id="KW-0560">Oxidoreductase</keyword>
<comment type="similarity">
    <text evidence="1">Belongs to the protein kinase superfamily. ADCK protein kinase family.</text>
</comment>
<keyword evidence="3" id="KW-1185">Reference proteome</keyword>
<protein>
    <submittedName>
        <fullName evidence="2">Ubiquinone biosynthesis monooxygenase UbiB</fullName>
    </submittedName>
</protein>
<dbReference type="CDD" id="cd05121">
    <property type="entry name" value="ABC1_ADCK3-like"/>
    <property type="match status" value="1"/>
</dbReference>
<reference evidence="2 3" key="1">
    <citation type="submission" date="2016-12" db="EMBL/GenBank/DDBJ databases">
        <title>Complete genome sequence of Thauera chlorobenzoica, a Betaproteobacterium degrading haloaromatics anaerobically to CO2 and halides.</title>
        <authorList>
            <person name="Goris T."/>
            <person name="Mergelsberg M."/>
            <person name="Boll M."/>
        </authorList>
    </citation>
    <scope>NUCLEOTIDE SEQUENCE [LARGE SCALE GENOMIC DNA]</scope>
    <source>
        <strain evidence="2 3">3CB1</strain>
    </source>
</reference>
<name>A0A1H5XFE3_9RHOO</name>
<dbReference type="PANTHER" id="PTHR10566:SF113">
    <property type="entry name" value="PROTEIN ACTIVITY OF BC1 COMPLEX KINASE 7, CHLOROPLASTIC"/>
    <property type="match status" value="1"/>
</dbReference>
<dbReference type="STRING" id="96773.Tchl_2694"/>
<evidence type="ECO:0000313" key="3">
    <source>
        <dbReference type="Proteomes" id="UP000185739"/>
    </source>
</evidence>
<proteinExistence type="inferred from homology"/>
<keyword evidence="2" id="KW-0503">Monooxygenase</keyword>
<dbReference type="InterPro" id="IPR050154">
    <property type="entry name" value="UbiB_kinase"/>
</dbReference>
<dbReference type="SUPFAM" id="SSF56112">
    <property type="entry name" value="Protein kinase-like (PK-like)"/>
    <property type="match status" value="1"/>
</dbReference>
<dbReference type="InterPro" id="IPR011009">
    <property type="entry name" value="Kinase-like_dom_sf"/>
</dbReference>
<dbReference type="Proteomes" id="UP000185739">
    <property type="component" value="Chromosome"/>
</dbReference>
<organism evidence="2 3">
    <name type="scientific">Thauera chlorobenzoica</name>
    <dbReference type="NCBI Taxonomy" id="96773"/>
    <lineage>
        <taxon>Bacteria</taxon>
        <taxon>Pseudomonadati</taxon>
        <taxon>Pseudomonadota</taxon>
        <taxon>Betaproteobacteria</taxon>
        <taxon>Rhodocyclales</taxon>
        <taxon>Zoogloeaceae</taxon>
        <taxon>Thauera</taxon>
    </lineage>
</organism>
<dbReference type="OrthoDB" id="9795390at2"/>
<accession>A0A1H5XFE3</accession>
<dbReference type="EMBL" id="CP018839">
    <property type="protein sequence ID" value="APR05520.1"/>
    <property type="molecule type" value="Genomic_DNA"/>
</dbReference>
<evidence type="ECO:0000256" key="1">
    <source>
        <dbReference type="ARBA" id="ARBA00009670"/>
    </source>
</evidence>
<dbReference type="InterPro" id="IPR004147">
    <property type="entry name" value="ABC1_dom"/>
</dbReference>
<dbReference type="KEGG" id="tcl:Tchl_2694"/>
<dbReference type="RefSeq" id="WP_075148871.1">
    <property type="nucleotide sequence ID" value="NZ_CP018839.1"/>
</dbReference>
<dbReference type="GO" id="GO:0004497">
    <property type="term" value="F:monooxygenase activity"/>
    <property type="evidence" value="ECO:0007669"/>
    <property type="project" value="UniProtKB-KW"/>
</dbReference>